<name>A0A2S9PTW5_9ACTN</name>
<accession>A0A2S9PTW5</accession>
<dbReference type="AlphaFoldDB" id="A0A2S9PTW5"/>
<sequence>MTTSNSTSAPFAPSHDDAGLIVQPIGYWANAAGQAVVRNIRTALGALGLTQPAWWVLHHLSERPEGWGRAELTGFLRYYPGPGDDLPGDIDSLVDRGLVSESEDGHLLRTESGAKLYSRAAARQSELRRQVHEGVPDEEYVRALKVLQRMIHNVKGDAWHH</sequence>
<organism evidence="1 2">
    <name type="scientific">Streptomyces solincola</name>
    <dbReference type="NCBI Taxonomy" id="2100817"/>
    <lineage>
        <taxon>Bacteria</taxon>
        <taxon>Bacillati</taxon>
        <taxon>Actinomycetota</taxon>
        <taxon>Actinomycetes</taxon>
        <taxon>Kitasatosporales</taxon>
        <taxon>Streptomycetaceae</taxon>
        <taxon>Streptomyces</taxon>
    </lineage>
</organism>
<dbReference type="RefSeq" id="WP_105869882.1">
    <property type="nucleotide sequence ID" value="NZ_PVLV01000270.1"/>
</dbReference>
<evidence type="ECO:0000313" key="2">
    <source>
        <dbReference type="Proteomes" id="UP000239322"/>
    </source>
</evidence>
<protein>
    <submittedName>
        <fullName evidence="1">Transcriptional regulator</fullName>
    </submittedName>
</protein>
<gene>
    <name evidence="1" type="ORF">C6N75_17730</name>
</gene>
<dbReference type="OrthoDB" id="4550567at2"/>
<dbReference type="InterPro" id="IPR036388">
    <property type="entry name" value="WH-like_DNA-bd_sf"/>
</dbReference>
<dbReference type="Proteomes" id="UP000239322">
    <property type="component" value="Unassembled WGS sequence"/>
</dbReference>
<dbReference type="Gene3D" id="1.10.10.10">
    <property type="entry name" value="Winged helix-like DNA-binding domain superfamily/Winged helix DNA-binding domain"/>
    <property type="match status" value="1"/>
</dbReference>
<keyword evidence="2" id="KW-1185">Reference proteome</keyword>
<proteinExistence type="predicted"/>
<dbReference type="InterPro" id="IPR036390">
    <property type="entry name" value="WH_DNA-bd_sf"/>
</dbReference>
<reference evidence="1 2" key="1">
    <citation type="submission" date="2018-03" db="EMBL/GenBank/DDBJ databases">
        <title>Novel Streptomyces sp. from soil.</title>
        <authorList>
            <person name="Tan G.Y.A."/>
            <person name="Lee Z.Y."/>
        </authorList>
    </citation>
    <scope>NUCLEOTIDE SEQUENCE [LARGE SCALE GENOMIC DNA]</scope>
    <source>
        <strain evidence="1 2">ST5x</strain>
    </source>
</reference>
<dbReference type="EMBL" id="PVLV01000270">
    <property type="protein sequence ID" value="PRH77866.1"/>
    <property type="molecule type" value="Genomic_DNA"/>
</dbReference>
<comment type="caution">
    <text evidence="1">The sequence shown here is derived from an EMBL/GenBank/DDBJ whole genome shotgun (WGS) entry which is preliminary data.</text>
</comment>
<dbReference type="SUPFAM" id="SSF46785">
    <property type="entry name" value="Winged helix' DNA-binding domain"/>
    <property type="match status" value="1"/>
</dbReference>
<evidence type="ECO:0000313" key="1">
    <source>
        <dbReference type="EMBL" id="PRH77866.1"/>
    </source>
</evidence>